<keyword evidence="2" id="KW-1185">Reference proteome</keyword>
<organism evidence="1 2">
    <name type="scientific">Allohahella marinimesophila</name>
    <dbReference type="NCBI Taxonomy" id="1054972"/>
    <lineage>
        <taxon>Bacteria</taxon>
        <taxon>Pseudomonadati</taxon>
        <taxon>Pseudomonadota</taxon>
        <taxon>Gammaproteobacteria</taxon>
        <taxon>Oceanospirillales</taxon>
        <taxon>Hahellaceae</taxon>
        <taxon>Allohahella</taxon>
    </lineage>
</organism>
<evidence type="ECO:0000313" key="1">
    <source>
        <dbReference type="EMBL" id="GAA3945910.1"/>
    </source>
</evidence>
<protein>
    <submittedName>
        <fullName evidence="1">Uncharacterized protein</fullName>
    </submittedName>
</protein>
<proteinExistence type="predicted"/>
<reference evidence="2" key="1">
    <citation type="journal article" date="2019" name="Int. J. Syst. Evol. Microbiol.">
        <title>The Global Catalogue of Microorganisms (GCM) 10K type strain sequencing project: providing services to taxonomists for standard genome sequencing and annotation.</title>
        <authorList>
            <consortium name="The Broad Institute Genomics Platform"/>
            <consortium name="The Broad Institute Genome Sequencing Center for Infectious Disease"/>
            <person name="Wu L."/>
            <person name="Ma J."/>
        </authorList>
    </citation>
    <scope>NUCLEOTIDE SEQUENCE [LARGE SCALE GENOMIC DNA]</scope>
    <source>
        <strain evidence="2">JCM 17555</strain>
    </source>
</reference>
<accession>A0ABP7NG60</accession>
<gene>
    <name evidence="1" type="ORF">GCM10022278_01330</name>
</gene>
<dbReference type="Proteomes" id="UP001501337">
    <property type="component" value="Unassembled WGS sequence"/>
</dbReference>
<sequence length="61" mass="6732">MHGCHGESGRVLLLSEPLAFNNIDRQPTLACLLVLTRHVEPGLAHGFDHLIELYLMRVGGI</sequence>
<evidence type="ECO:0000313" key="2">
    <source>
        <dbReference type="Proteomes" id="UP001501337"/>
    </source>
</evidence>
<name>A0ABP7NG60_9GAMM</name>
<comment type="caution">
    <text evidence="1">The sequence shown here is derived from an EMBL/GenBank/DDBJ whole genome shotgun (WGS) entry which is preliminary data.</text>
</comment>
<dbReference type="EMBL" id="BAABBO010000001">
    <property type="protein sequence ID" value="GAA3945910.1"/>
    <property type="molecule type" value="Genomic_DNA"/>
</dbReference>